<protein>
    <recommendedName>
        <fullName evidence="3">Exonuclease domain-containing protein</fullName>
    </recommendedName>
</protein>
<dbReference type="InterPro" id="IPR012337">
    <property type="entry name" value="RNaseH-like_sf"/>
</dbReference>
<sequence>MKFKKLLEPPTEYYLLDCEFATELDLESREIRIVPLEIAIGHYLNGKMIRCLSEYLYWPNMLARDLKRGIKHSGFQFSEYMKKGQVSLVIDELNSFTKKSLPFVGWNIRHDLDVLCSCLDSLSCLNSQAIQFFSIDQYLMERYNLNNLPGLRDTVNQLHLPLAKVKDVAITDIEMTAEVYAYFFNRNELSAAMDQLTKKTVSQDAIISQTEMPEMPIQLKLMNGGVLSTIRLPKAIYYVVCTGRSQKMTSEQAERLRKWLTNMSTSHRLIQCEKPVQADIGIYVGNAKSFAEIPDDLLTAKIEKLQRSGKPIVSLAANT</sequence>
<accession>K0NTG9</accession>
<dbReference type="SUPFAM" id="SSF53098">
    <property type="entry name" value="Ribonuclease H-like"/>
    <property type="match status" value="1"/>
</dbReference>
<evidence type="ECO:0000313" key="1">
    <source>
        <dbReference type="EMBL" id="KRL01610.1"/>
    </source>
</evidence>
<comment type="caution">
    <text evidence="1">The sequence shown here is derived from an EMBL/GenBank/DDBJ whole genome shotgun (WGS) entry which is preliminary data.</text>
</comment>
<dbReference type="InterPro" id="IPR036397">
    <property type="entry name" value="RNaseH_sf"/>
</dbReference>
<evidence type="ECO:0008006" key="3">
    <source>
        <dbReference type="Google" id="ProtNLM"/>
    </source>
</evidence>
<gene>
    <name evidence="1" type="ORF">FC20_GL000782</name>
</gene>
<dbReference type="AlphaFoldDB" id="K0NTG9"/>
<organism evidence="1 2">
    <name type="scientific">Lactobacillus equicursoris DSM 19284 = JCM 14600 = CIP 110162</name>
    <dbReference type="NCBI Taxonomy" id="1293597"/>
    <lineage>
        <taxon>Bacteria</taxon>
        <taxon>Bacillati</taxon>
        <taxon>Bacillota</taxon>
        <taxon>Bacilli</taxon>
        <taxon>Lactobacillales</taxon>
        <taxon>Lactobacillaceae</taxon>
        <taxon>Lactobacillus</taxon>
    </lineage>
</organism>
<reference evidence="1 2" key="1">
    <citation type="journal article" date="2015" name="Genome Announc.">
        <title>Expanding the biotechnology potential of lactobacilli through comparative genomics of 213 strains and associated genera.</title>
        <authorList>
            <person name="Sun Z."/>
            <person name="Harris H.M."/>
            <person name="McCann A."/>
            <person name="Guo C."/>
            <person name="Argimon S."/>
            <person name="Zhang W."/>
            <person name="Yang X."/>
            <person name="Jeffery I.B."/>
            <person name="Cooney J.C."/>
            <person name="Kagawa T.F."/>
            <person name="Liu W."/>
            <person name="Song Y."/>
            <person name="Salvetti E."/>
            <person name="Wrobel A."/>
            <person name="Rasinkangas P."/>
            <person name="Parkhill J."/>
            <person name="Rea M.C."/>
            <person name="O'Sullivan O."/>
            <person name="Ritari J."/>
            <person name="Douillard F.P."/>
            <person name="Paul Ross R."/>
            <person name="Yang R."/>
            <person name="Briner A.E."/>
            <person name="Felis G.E."/>
            <person name="de Vos W.M."/>
            <person name="Barrangou R."/>
            <person name="Klaenhammer T.R."/>
            <person name="Caufield P.W."/>
            <person name="Cui Y."/>
            <person name="Zhang H."/>
            <person name="O'Toole P.W."/>
        </authorList>
    </citation>
    <scope>NUCLEOTIDE SEQUENCE [LARGE SCALE GENOMIC DNA]</scope>
    <source>
        <strain evidence="1 2">DSM 19284</strain>
    </source>
</reference>
<dbReference type="Gene3D" id="3.30.420.10">
    <property type="entry name" value="Ribonuclease H-like superfamily/Ribonuclease H"/>
    <property type="match status" value="1"/>
</dbReference>
<dbReference type="eggNOG" id="ENOG5032ENE">
    <property type="taxonomic scope" value="Bacteria"/>
</dbReference>
<dbReference type="EMBL" id="AZDU01000024">
    <property type="protein sequence ID" value="KRL01610.1"/>
    <property type="molecule type" value="Genomic_DNA"/>
</dbReference>
<name>K0NTG9_9LACO</name>
<keyword evidence="2" id="KW-1185">Reference proteome</keyword>
<dbReference type="RefSeq" id="WP_008461491.1">
    <property type="nucleotide sequence ID" value="NZ_AZDU01000024.1"/>
</dbReference>
<dbReference type="Proteomes" id="UP000051074">
    <property type="component" value="Unassembled WGS sequence"/>
</dbReference>
<dbReference type="GO" id="GO:0003676">
    <property type="term" value="F:nucleic acid binding"/>
    <property type="evidence" value="ECO:0007669"/>
    <property type="project" value="InterPro"/>
</dbReference>
<proteinExistence type="predicted"/>
<evidence type="ECO:0000313" key="2">
    <source>
        <dbReference type="Proteomes" id="UP000051074"/>
    </source>
</evidence>
<dbReference type="PATRIC" id="fig|1293597.4.peg.854"/>